<dbReference type="InterPro" id="IPR027417">
    <property type="entry name" value="P-loop_NTPase"/>
</dbReference>
<keyword evidence="10" id="KW-0418">Kinase</keyword>
<evidence type="ECO:0000256" key="16">
    <source>
        <dbReference type="SAM" id="Coils"/>
    </source>
</evidence>
<dbReference type="NCBIfam" id="TIGR01007">
    <property type="entry name" value="eps_fam"/>
    <property type="match status" value="1"/>
</dbReference>
<keyword evidence="5" id="KW-1003">Cell membrane</keyword>
<feature type="transmembrane region" description="Helical" evidence="17">
    <location>
        <begin position="460"/>
        <end position="480"/>
    </location>
</feature>
<evidence type="ECO:0000256" key="2">
    <source>
        <dbReference type="ARBA" id="ARBA00007316"/>
    </source>
</evidence>
<protein>
    <recommendedName>
        <fullName evidence="4">non-specific protein-tyrosine kinase</fullName>
        <ecNumber evidence="4">2.7.10.2</ecNumber>
    </recommendedName>
</protein>
<dbReference type="InterPro" id="IPR025669">
    <property type="entry name" value="AAA_dom"/>
</dbReference>
<keyword evidence="7" id="KW-0808">Transferase</keyword>
<dbReference type="InterPro" id="IPR032807">
    <property type="entry name" value="GNVR"/>
</dbReference>
<evidence type="ECO:0000259" key="19">
    <source>
        <dbReference type="Pfam" id="PF13614"/>
    </source>
</evidence>
<keyword evidence="6" id="KW-0997">Cell inner membrane</keyword>
<evidence type="ECO:0000256" key="6">
    <source>
        <dbReference type="ARBA" id="ARBA00022519"/>
    </source>
</evidence>
<dbReference type="Pfam" id="PF02706">
    <property type="entry name" value="Wzz"/>
    <property type="match status" value="1"/>
</dbReference>
<evidence type="ECO:0000256" key="12">
    <source>
        <dbReference type="ARBA" id="ARBA00022989"/>
    </source>
</evidence>
<evidence type="ECO:0000256" key="15">
    <source>
        <dbReference type="ARBA" id="ARBA00051245"/>
    </source>
</evidence>
<dbReference type="GO" id="GO:0005886">
    <property type="term" value="C:plasma membrane"/>
    <property type="evidence" value="ECO:0007669"/>
    <property type="project" value="UniProtKB-SubCell"/>
</dbReference>
<reference evidence="21 22" key="1">
    <citation type="journal article" date="2015" name="J. Biotechnol.">
        <title>Complete genome sequence of Pseudomonas rhizosphaerae IH5T (=DSM 16299T), a phosphate-solubilizing rhizobacterium for bacterial biofertilizer.</title>
        <authorList>
            <person name="Kwak Y."/>
            <person name="Jung B.K."/>
            <person name="Shin J.H."/>
        </authorList>
    </citation>
    <scope>NUCLEOTIDE SEQUENCE [LARGE SCALE GENOMIC DNA]</scope>
    <source>
        <strain evidence="21">DSM 16299</strain>
    </source>
</reference>
<evidence type="ECO:0000313" key="21">
    <source>
        <dbReference type="EMBL" id="AIS17448.1"/>
    </source>
</evidence>
<comment type="similarity">
    <text evidence="3">Belongs to the etk/wzc family.</text>
</comment>
<dbReference type="EC" id="2.7.10.2" evidence="4"/>
<evidence type="ECO:0000256" key="17">
    <source>
        <dbReference type="SAM" id="Phobius"/>
    </source>
</evidence>
<dbReference type="eggNOG" id="COG0489">
    <property type="taxonomic scope" value="Bacteria"/>
</dbReference>
<name>A0A089YM29_9PSED</name>
<dbReference type="GO" id="GO:0004715">
    <property type="term" value="F:non-membrane spanning protein tyrosine kinase activity"/>
    <property type="evidence" value="ECO:0007669"/>
    <property type="project" value="UniProtKB-EC"/>
</dbReference>
<feature type="domain" description="AAA" evidence="19">
    <location>
        <begin position="554"/>
        <end position="694"/>
    </location>
</feature>
<keyword evidence="8 17" id="KW-0812">Transmembrane</keyword>
<evidence type="ECO:0000256" key="11">
    <source>
        <dbReference type="ARBA" id="ARBA00022840"/>
    </source>
</evidence>
<keyword evidence="16" id="KW-0175">Coiled coil</keyword>
<evidence type="ECO:0000256" key="3">
    <source>
        <dbReference type="ARBA" id="ARBA00008883"/>
    </source>
</evidence>
<evidence type="ECO:0000256" key="10">
    <source>
        <dbReference type="ARBA" id="ARBA00022777"/>
    </source>
</evidence>
<feature type="domain" description="Polysaccharide chain length determinant N-terminal" evidence="18">
    <location>
        <begin position="28"/>
        <end position="118"/>
    </location>
</feature>
<evidence type="ECO:0000313" key="22">
    <source>
        <dbReference type="Proteomes" id="UP000029499"/>
    </source>
</evidence>
<organism evidence="21 22">
    <name type="scientific">Pseudomonas rhizosphaerae</name>
    <dbReference type="NCBI Taxonomy" id="216142"/>
    <lineage>
        <taxon>Bacteria</taxon>
        <taxon>Pseudomonadati</taxon>
        <taxon>Pseudomonadota</taxon>
        <taxon>Gammaproteobacteria</taxon>
        <taxon>Pseudomonadales</taxon>
        <taxon>Pseudomonadaceae</taxon>
        <taxon>Pseudomonas</taxon>
    </lineage>
</organism>
<dbReference type="PANTHER" id="PTHR32309">
    <property type="entry name" value="TYROSINE-PROTEIN KINASE"/>
    <property type="match status" value="1"/>
</dbReference>
<comment type="similarity">
    <text evidence="2">Belongs to the CpsD/CapB family.</text>
</comment>
<gene>
    <name evidence="21" type="ORF">LT40_08555</name>
</gene>
<dbReference type="STRING" id="216142.LT40_08555"/>
<evidence type="ECO:0000259" key="20">
    <source>
        <dbReference type="Pfam" id="PF13807"/>
    </source>
</evidence>
<comment type="subcellular location">
    <subcellularLocation>
        <location evidence="1">Cell inner membrane</location>
        <topology evidence="1">Multi-pass membrane protein</topology>
    </subcellularLocation>
</comment>
<evidence type="ECO:0000256" key="1">
    <source>
        <dbReference type="ARBA" id="ARBA00004429"/>
    </source>
</evidence>
<dbReference type="HOGENOM" id="CLU_009912_2_1_6"/>
<evidence type="ECO:0000256" key="7">
    <source>
        <dbReference type="ARBA" id="ARBA00022679"/>
    </source>
</evidence>
<keyword evidence="22" id="KW-1185">Reference proteome</keyword>
<evidence type="ECO:0000259" key="18">
    <source>
        <dbReference type="Pfam" id="PF02706"/>
    </source>
</evidence>
<feature type="domain" description="Tyrosine-protein kinase G-rich" evidence="20">
    <location>
        <begin position="409"/>
        <end position="483"/>
    </location>
</feature>
<dbReference type="eggNOG" id="COG3206">
    <property type="taxonomic scope" value="Bacteria"/>
</dbReference>
<keyword evidence="11" id="KW-0067">ATP-binding</keyword>
<keyword evidence="13 17" id="KW-0472">Membrane</keyword>
<dbReference type="Proteomes" id="UP000029499">
    <property type="component" value="Chromosome"/>
</dbReference>
<evidence type="ECO:0000256" key="9">
    <source>
        <dbReference type="ARBA" id="ARBA00022741"/>
    </source>
</evidence>
<evidence type="ECO:0000256" key="14">
    <source>
        <dbReference type="ARBA" id="ARBA00023137"/>
    </source>
</evidence>
<keyword evidence="9" id="KW-0547">Nucleotide-binding</keyword>
<dbReference type="AlphaFoldDB" id="A0A089YM29"/>
<evidence type="ECO:0000256" key="8">
    <source>
        <dbReference type="ARBA" id="ARBA00022692"/>
    </source>
</evidence>
<accession>A0A089YM29</accession>
<dbReference type="PANTHER" id="PTHR32309:SF13">
    <property type="entry name" value="FERRIC ENTEROBACTIN TRANSPORT PROTEIN FEPE"/>
    <property type="match status" value="1"/>
</dbReference>
<dbReference type="EMBL" id="CP009533">
    <property type="protein sequence ID" value="AIS17448.1"/>
    <property type="molecule type" value="Genomic_DNA"/>
</dbReference>
<evidence type="ECO:0000256" key="13">
    <source>
        <dbReference type="ARBA" id="ARBA00023136"/>
    </source>
</evidence>
<evidence type="ECO:0000256" key="5">
    <source>
        <dbReference type="ARBA" id="ARBA00022475"/>
    </source>
</evidence>
<evidence type="ECO:0000256" key="4">
    <source>
        <dbReference type="ARBA" id="ARBA00011903"/>
    </source>
</evidence>
<dbReference type="InterPro" id="IPR050445">
    <property type="entry name" value="Bact_polysacc_biosynth/exp"/>
</dbReference>
<dbReference type="Pfam" id="PF13807">
    <property type="entry name" value="GNVR"/>
    <property type="match status" value="1"/>
</dbReference>
<dbReference type="KEGG" id="prh:LT40_08555"/>
<dbReference type="InterPro" id="IPR003856">
    <property type="entry name" value="LPS_length_determ_N"/>
</dbReference>
<dbReference type="InterPro" id="IPR005702">
    <property type="entry name" value="Wzc-like_C"/>
</dbReference>
<dbReference type="Gene3D" id="3.40.50.300">
    <property type="entry name" value="P-loop containing nucleotide triphosphate hydrolases"/>
    <property type="match status" value="1"/>
</dbReference>
<dbReference type="SUPFAM" id="SSF52540">
    <property type="entry name" value="P-loop containing nucleoside triphosphate hydrolases"/>
    <property type="match status" value="1"/>
</dbReference>
<proteinExistence type="inferred from homology"/>
<keyword evidence="12 17" id="KW-1133">Transmembrane helix</keyword>
<sequence length="741" mass="81865">MSQIAVRNSQGGVAPWQAAPALEDRDALDSRKLWRTLWRRRAMILGVFAVGTAAAVIYALNMTPTYRSVTTLVIEPSGNQVITFQQTPDRPDPNSDYLQTQMGLIQSREVAERAVRELDLSHHEELDPRQKQSRLSKIKAQLSNWHADWFPQSWHQELNYTEQQAFNSAVMELRQRTSVTVVGKSHLVSIGVTMADAETGAATANALAQGYLASRQNSQQQESLTASRWMNTRMVELRTQLQQAESKLQAYRDGQGLVDVGGVATITANELARTSDRLVDARRERADAQSQYRQVQGLLARGGNLDLSSVPAVINNPVIQQFQAVAATAQARVDEYSQRYGDKHPQMVAARSELQAAQASLRSQVGQVVAGLQHNYQLAQDNENSLRSSFNSNKQEIQDISRKEFALRELQRDVDSNRDVYNTFMTKLRETMATADLVSGNARVVDPAIAPLFPTTPRKAILVILAALLSLIAGCAIALLREALNNSFKNSADVERALQLPVLSVVPLLKRRNRSRIHRQFERNDDAAFAEAVRTLRTGVMLNDDDVRRKTLVLTSTTPGEGKTTLAINLAGAMARVERVLLVEADLRRPKVATNLGLDAHHIGLAELLAGKAGVDDCLQSIGSLDVICAGEMPYNPQELLASTRMQTFLEWARHRYDRVILDTPASQSVSDAALLCGMADSVIYVIKSEVTSMPLVRKSIGQLLQTGAPITGVVLNQVSRPEPGQRRDHYYDYLPAAPAQ</sequence>
<feature type="coiled-coil region" evidence="16">
    <location>
        <begin position="234"/>
        <end position="339"/>
    </location>
</feature>
<dbReference type="RefSeq" id="WP_043188819.1">
    <property type="nucleotide sequence ID" value="NZ_CP009533.1"/>
</dbReference>
<dbReference type="GO" id="GO:0005524">
    <property type="term" value="F:ATP binding"/>
    <property type="evidence" value="ECO:0007669"/>
    <property type="project" value="UniProtKB-KW"/>
</dbReference>
<dbReference type="Pfam" id="PF13614">
    <property type="entry name" value="AAA_31"/>
    <property type="match status" value="1"/>
</dbReference>
<comment type="catalytic activity">
    <reaction evidence="15">
        <text>L-tyrosyl-[protein] + ATP = O-phospho-L-tyrosyl-[protein] + ADP + H(+)</text>
        <dbReference type="Rhea" id="RHEA:10596"/>
        <dbReference type="Rhea" id="RHEA-COMP:10136"/>
        <dbReference type="Rhea" id="RHEA-COMP:20101"/>
        <dbReference type="ChEBI" id="CHEBI:15378"/>
        <dbReference type="ChEBI" id="CHEBI:30616"/>
        <dbReference type="ChEBI" id="CHEBI:46858"/>
        <dbReference type="ChEBI" id="CHEBI:61978"/>
        <dbReference type="ChEBI" id="CHEBI:456216"/>
        <dbReference type="EC" id="2.7.10.2"/>
    </reaction>
</comment>
<feature type="transmembrane region" description="Helical" evidence="17">
    <location>
        <begin position="42"/>
        <end position="60"/>
    </location>
</feature>
<keyword evidence="14" id="KW-0829">Tyrosine-protein kinase</keyword>
<dbReference type="CDD" id="cd05387">
    <property type="entry name" value="BY-kinase"/>
    <property type="match status" value="1"/>
</dbReference>
<dbReference type="OrthoDB" id="9775724at2"/>